<comment type="caution">
    <text evidence="2">The sequence shown here is derived from an EMBL/GenBank/DDBJ whole genome shotgun (WGS) entry which is preliminary data.</text>
</comment>
<evidence type="ECO:0000313" key="2">
    <source>
        <dbReference type="EMBL" id="MBO8431912.1"/>
    </source>
</evidence>
<organism evidence="2 3">
    <name type="scientific">Candidatus Pullibacteroides excrementavium</name>
    <dbReference type="NCBI Taxonomy" id="2840905"/>
    <lineage>
        <taxon>Bacteria</taxon>
        <taxon>Pseudomonadati</taxon>
        <taxon>Bacteroidota</taxon>
        <taxon>Bacteroidia</taxon>
        <taxon>Bacteroidales</taxon>
        <taxon>Candidatus Pullibacteroides</taxon>
    </lineage>
</organism>
<dbReference type="Pfam" id="PF19672">
    <property type="entry name" value="DUF6175"/>
    <property type="match status" value="1"/>
</dbReference>
<reference evidence="2" key="1">
    <citation type="submission" date="2020-10" db="EMBL/GenBank/DDBJ databases">
        <authorList>
            <person name="Gilroy R."/>
        </authorList>
    </citation>
    <scope>NUCLEOTIDE SEQUENCE</scope>
    <source>
        <strain evidence="2">2889</strain>
    </source>
</reference>
<name>A0A9D9DPY0_9BACT</name>
<dbReference type="AlphaFoldDB" id="A0A9D9DPY0"/>
<accession>A0A9D9DPY0</accession>
<proteinExistence type="predicted"/>
<gene>
    <name evidence="2" type="ORF">IAB08_01280</name>
</gene>
<feature type="signal peptide" evidence="1">
    <location>
        <begin position="1"/>
        <end position="20"/>
    </location>
</feature>
<feature type="chain" id="PRO_5039172446" evidence="1">
    <location>
        <begin position="21"/>
        <end position="317"/>
    </location>
</feature>
<keyword evidence="1" id="KW-0732">Signal</keyword>
<dbReference type="Proteomes" id="UP000823612">
    <property type="component" value="Unassembled WGS sequence"/>
</dbReference>
<reference evidence="2" key="2">
    <citation type="journal article" date="2021" name="PeerJ">
        <title>Extensive microbial diversity within the chicken gut microbiome revealed by metagenomics and culture.</title>
        <authorList>
            <person name="Gilroy R."/>
            <person name="Ravi A."/>
            <person name="Getino M."/>
            <person name="Pursley I."/>
            <person name="Horton D.L."/>
            <person name="Alikhan N.F."/>
            <person name="Baker D."/>
            <person name="Gharbi K."/>
            <person name="Hall N."/>
            <person name="Watson M."/>
            <person name="Adriaenssens E.M."/>
            <person name="Foster-Nyarko E."/>
            <person name="Jarju S."/>
            <person name="Secka A."/>
            <person name="Antonio M."/>
            <person name="Oren A."/>
            <person name="Chaudhuri R.R."/>
            <person name="La Ragione R."/>
            <person name="Hildebrand F."/>
            <person name="Pallen M.J."/>
        </authorList>
    </citation>
    <scope>NUCLEOTIDE SEQUENCE</scope>
    <source>
        <strain evidence="2">2889</strain>
    </source>
</reference>
<evidence type="ECO:0000256" key="1">
    <source>
        <dbReference type="SAM" id="SignalP"/>
    </source>
</evidence>
<sequence>MKRIFVFAFAFMACVATVLGQARKPTLMVVPSDVWCNQNGYVTTYDNQGSEVVVPDYKKAFQNNPDLLLVIGKINTLMADRGFPLKNLETVLRSIEQTTAQNNLISSSTSGAGLAESPLDRIRQVAQADIILQLTWTVNTSGPKSYVTYNLQGLDAYTNKQIAGAQGSGEPSMTADVPVLLEEAVLANMDNFTARLQTYFDDLFANGREVAVTIRVFDNGTGLNLDQDYDGYALSEIIDEWMYNNTVEHRFSKSGGSENYINYEQVRIPLYNTRGMAMDTEGFVRELRRYLLKDPYNIDSKVIPMGLGSATLILGEK</sequence>
<dbReference type="InterPro" id="IPR046173">
    <property type="entry name" value="DUF6175"/>
</dbReference>
<protein>
    <submittedName>
        <fullName evidence="2">Uncharacterized protein</fullName>
    </submittedName>
</protein>
<dbReference type="EMBL" id="JADIMZ010000017">
    <property type="protein sequence ID" value="MBO8431912.1"/>
    <property type="molecule type" value="Genomic_DNA"/>
</dbReference>
<evidence type="ECO:0000313" key="3">
    <source>
        <dbReference type="Proteomes" id="UP000823612"/>
    </source>
</evidence>